<keyword evidence="1" id="KW-0472">Membrane</keyword>
<dbReference type="AlphaFoldDB" id="A0AAE0MYG4"/>
<evidence type="ECO:0000313" key="3">
    <source>
        <dbReference type="EMBL" id="KAK3361030.1"/>
    </source>
</evidence>
<name>A0AAE0MYG4_9PEZI</name>
<evidence type="ECO:0000313" key="4">
    <source>
        <dbReference type="Proteomes" id="UP001287356"/>
    </source>
</evidence>
<dbReference type="InterPro" id="IPR046529">
    <property type="entry name" value="DUF6594"/>
</dbReference>
<keyword evidence="1" id="KW-0812">Transmembrane</keyword>
<dbReference type="PANTHER" id="PTHR34502">
    <property type="entry name" value="DUF6594 DOMAIN-CONTAINING PROTEIN-RELATED"/>
    <property type="match status" value="1"/>
</dbReference>
<dbReference type="EMBL" id="JAULSN010000013">
    <property type="protein sequence ID" value="KAK3361030.1"/>
    <property type="molecule type" value="Genomic_DNA"/>
</dbReference>
<dbReference type="Pfam" id="PF20237">
    <property type="entry name" value="DUF6594"/>
    <property type="match status" value="1"/>
</dbReference>
<reference evidence="3" key="1">
    <citation type="journal article" date="2023" name="Mol. Phylogenet. Evol.">
        <title>Genome-scale phylogeny and comparative genomics of the fungal order Sordariales.</title>
        <authorList>
            <person name="Hensen N."/>
            <person name="Bonometti L."/>
            <person name="Westerberg I."/>
            <person name="Brannstrom I.O."/>
            <person name="Guillou S."/>
            <person name="Cros-Aarteil S."/>
            <person name="Calhoun S."/>
            <person name="Haridas S."/>
            <person name="Kuo A."/>
            <person name="Mondo S."/>
            <person name="Pangilinan J."/>
            <person name="Riley R."/>
            <person name="LaButti K."/>
            <person name="Andreopoulos B."/>
            <person name="Lipzen A."/>
            <person name="Chen C."/>
            <person name="Yan M."/>
            <person name="Daum C."/>
            <person name="Ng V."/>
            <person name="Clum A."/>
            <person name="Steindorff A."/>
            <person name="Ohm R.A."/>
            <person name="Martin F."/>
            <person name="Silar P."/>
            <person name="Natvig D.O."/>
            <person name="Lalanne C."/>
            <person name="Gautier V."/>
            <person name="Ament-Velasquez S.L."/>
            <person name="Kruys A."/>
            <person name="Hutchinson M.I."/>
            <person name="Powell A.J."/>
            <person name="Barry K."/>
            <person name="Miller A.N."/>
            <person name="Grigoriev I.V."/>
            <person name="Debuchy R."/>
            <person name="Gladieux P."/>
            <person name="Hiltunen Thoren M."/>
            <person name="Johannesson H."/>
        </authorList>
    </citation>
    <scope>NUCLEOTIDE SEQUENCE</scope>
    <source>
        <strain evidence="3">CBS 958.72</strain>
    </source>
</reference>
<accession>A0AAE0MYG4</accession>
<protein>
    <recommendedName>
        <fullName evidence="2">DUF6594 domain-containing protein</fullName>
    </recommendedName>
</protein>
<organism evidence="3 4">
    <name type="scientific">Lasiosphaeria ovina</name>
    <dbReference type="NCBI Taxonomy" id="92902"/>
    <lineage>
        <taxon>Eukaryota</taxon>
        <taxon>Fungi</taxon>
        <taxon>Dikarya</taxon>
        <taxon>Ascomycota</taxon>
        <taxon>Pezizomycotina</taxon>
        <taxon>Sordariomycetes</taxon>
        <taxon>Sordariomycetidae</taxon>
        <taxon>Sordariales</taxon>
        <taxon>Lasiosphaeriaceae</taxon>
        <taxon>Lasiosphaeria</taxon>
    </lineage>
</organism>
<reference evidence="3" key="2">
    <citation type="submission" date="2023-06" db="EMBL/GenBank/DDBJ databases">
        <authorList>
            <consortium name="Lawrence Berkeley National Laboratory"/>
            <person name="Haridas S."/>
            <person name="Hensen N."/>
            <person name="Bonometti L."/>
            <person name="Westerberg I."/>
            <person name="Brannstrom I.O."/>
            <person name="Guillou S."/>
            <person name="Cros-Aarteil S."/>
            <person name="Calhoun S."/>
            <person name="Kuo A."/>
            <person name="Mondo S."/>
            <person name="Pangilinan J."/>
            <person name="Riley R."/>
            <person name="Labutti K."/>
            <person name="Andreopoulos B."/>
            <person name="Lipzen A."/>
            <person name="Chen C."/>
            <person name="Yanf M."/>
            <person name="Daum C."/>
            <person name="Ng V."/>
            <person name="Clum A."/>
            <person name="Steindorff A."/>
            <person name="Ohm R."/>
            <person name="Martin F."/>
            <person name="Silar P."/>
            <person name="Natvig D."/>
            <person name="Lalanne C."/>
            <person name="Gautier V."/>
            <person name="Ament-Velasquez S.L."/>
            <person name="Kruys A."/>
            <person name="Hutchinson M.I."/>
            <person name="Powell A.J."/>
            <person name="Barry K."/>
            <person name="Miller A.N."/>
            <person name="Grigoriev I.V."/>
            <person name="Debuchy R."/>
            <person name="Gladieux P."/>
            <person name="Thoren M.H."/>
            <person name="Johannesson H."/>
        </authorList>
    </citation>
    <scope>NUCLEOTIDE SEQUENCE</scope>
    <source>
        <strain evidence="3">CBS 958.72</strain>
    </source>
</reference>
<feature type="transmembrane region" description="Helical" evidence="1">
    <location>
        <begin position="189"/>
        <end position="212"/>
    </location>
</feature>
<gene>
    <name evidence="3" type="ORF">B0T24DRAFT_685157</name>
</gene>
<keyword evidence="4" id="KW-1185">Reference proteome</keyword>
<sequence length="250" mass="28437">MRLEDLKLGYPRLAGLLAAEPGFFVARRFTRLFTRRVLLAQDRLAELEARLDQLDADEQHRVYLASRRHDGSRERAIVTEEIEAALKYYESAIASYRRVAALPSPHLFHVESLKNWLHNNKPLIKEESDFVDAVDDLFALAPQHDTGSLYCGAHKLFRTGYLARVGDWTPCLESQDENVHLRSRERIELIIRIIGTTMVVLVLTVPIIILYLLQNEGARLGVVMFSIVAVAIFLELTLARRVEVFVGTAT</sequence>
<comment type="caution">
    <text evidence="3">The sequence shown here is derived from an EMBL/GenBank/DDBJ whole genome shotgun (WGS) entry which is preliminary data.</text>
</comment>
<feature type="domain" description="DUF6594" evidence="2">
    <location>
        <begin position="10"/>
        <end position="250"/>
    </location>
</feature>
<dbReference type="Proteomes" id="UP001287356">
    <property type="component" value="Unassembled WGS sequence"/>
</dbReference>
<proteinExistence type="predicted"/>
<feature type="transmembrane region" description="Helical" evidence="1">
    <location>
        <begin position="218"/>
        <end position="238"/>
    </location>
</feature>
<evidence type="ECO:0000256" key="1">
    <source>
        <dbReference type="SAM" id="Phobius"/>
    </source>
</evidence>
<dbReference type="PANTHER" id="PTHR34502:SF5">
    <property type="entry name" value="DUF6594 DOMAIN-CONTAINING PROTEIN"/>
    <property type="match status" value="1"/>
</dbReference>
<evidence type="ECO:0000259" key="2">
    <source>
        <dbReference type="Pfam" id="PF20237"/>
    </source>
</evidence>
<keyword evidence="1" id="KW-1133">Transmembrane helix</keyword>